<dbReference type="AntiFam" id="ANF00149">
    <property type="entry name" value="Shadow ORF (opposite cshA)"/>
</dbReference>
<gene>
    <name evidence="2" type="ORF">PFISCL1PPCAC_23534</name>
</gene>
<sequence length="362" mass="37882">MVQEGGRGDYCSRRASGTVAHLLSPHTKVLLRRLSLSESSSRSEAVVDSESIGNLMRRSTRRTTETSVEASEALLGCSLGLEGSHRSSTVSTSKSSASSHGSSAIAEPILLLVAVLVRVAPRHAGCSSSESIRLSTVSSSGSTSSSSSVVRATKATTGTTASSSLCGASSDELGHLLTRLGQQTQQIAGDASVLVVEEGGGDASVSASAGSSDSVNVLIRVIGQVEVHHVSNVRNVQSTGGHCSSDEHVALAGTEELEVAFSLKLLEISVDGDGPHTLSLQEPAQLVGASLRLNKHENERVHTRHFEDVAESLLLVVLLHPFHVLLDVLRRRSNSSDSQEHVVLLEEVLCQHLNLLGEGGGE</sequence>
<comment type="caution">
    <text evidence="2">The sequence shown here is derived from an EMBL/GenBank/DDBJ whole genome shotgun (WGS) entry which is preliminary data.</text>
</comment>
<feature type="compositionally biased region" description="Low complexity" evidence="1">
    <location>
        <begin position="135"/>
        <end position="150"/>
    </location>
</feature>
<accession>A0AAV5WMH9</accession>
<evidence type="ECO:0000313" key="2">
    <source>
        <dbReference type="EMBL" id="GMT32237.1"/>
    </source>
</evidence>
<dbReference type="Proteomes" id="UP001432322">
    <property type="component" value="Unassembled WGS sequence"/>
</dbReference>
<feature type="region of interest" description="Disordered" evidence="1">
    <location>
        <begin position="130"/>
        <end position="150"/>
    </location>
</feature>
<name>A0AAV5WMH9_9BILA</name>
<feature type="non-terminal residue" evidence="2">
    <location>
        <position position="362"/>
    </location>
</feature>
<reference evidence="2" key="1">
    <citation type="submission" date="2023-10" db="EMBL/GenBank/DDBJ databases">
        <title>Genome assembly of Pristionchus species.</title>
        <authorList>
            <person name="Yoshida K."/>
            <person name="Sommer R.J."/>
        </authorList>
    </citation>
    <scope>NUCLEOTIDE SEQUENCE</scope>
    <source>
        <strain evidence="2">RS5133</strain>
    </source>
</reference>
<dbReference type="EMBL" id="BTSY01000006">
    <property type="protein sequence ID" value="GMT32237.1"/>
    <property type="molecule type" value="Genomic_DNA"/>
</dbReference>
<dbReference type="AlphaFoldDB" id="A0AAV5WMH9"/>
<protein>
    <submittedName>
        <fullName evidence="2">Uncharacterized protein</fullName>
    </submittedName>
</protein>
<keyword evidence="3" id="KW-1185">Reference proteome</keyword>
<evidence type="ECO:0000313" key="3">
    <source>
        <dbReference type="Proteomes" id="UP001432322"/>
    </source>
</evidence>
<evidence type="ECO:0000256" key="1">
    <source>
        <dbReference type="SAM" id="MobiDB-lite"/>
    </source>
</evidence>
<proteinExistence type="predicted"/>
<organism evidence="2 3">
    <name type="scientific">Pristionchus fissidentatus</name>
    <dbReference type="NCBI Taxonomy" id="1538716"/>
    <lineage>
        <taxon>Eukaryota</taxon>
        <taxon>Metazoa</taxon>
        <taxon>Ecdysozoa</taxon>
        <taxon>Nematoda</taxon>
        <taxon>Chromadorea</taxon>
        <taxon>Rhabditida</taxon>
        <taxon>Rhabditina</taxon>
        <taxon>Diplogasteromorpha</taxon>
        <taxon>Diplogasteroidea</taxon>
        <taxon>Neodiplogasteridae</taxon>
        <taxon>Pristionchus</taxon>
    </lineage>
</organism>